<evidence type="ECO:0000313" key="3">
    <source>
        <dbReference type="EMBL" id="AWR96796.1"/>
    </source>
</evidence>
<sequence>MSAKGGVGKSIVSSLLALSFSEIEDTILIDLDIHTMAVTKLFGFENKLHNVTKNGIEPFKVSNSLGIVSLGGIVKDNYVILPGRNNENVMESLIAYTDMKNSERIIFDLPPGLGDETLVLERLINNSNDEKYSPIVVTTPSKISVKVVEYLIKYLNERKYNPLLVVNMAYLDCGKIVRPFGKIDNINTISEKYRIKYFELPIDSNVEDYIGNIQNYNGTLREKIKELALNYK</sequence>
<dbReference type="PANTHER" id="PTHR42961">
    <property type="entry name" value="IRON-SULFUR PROTEIN NUBPL"/>
    <property type="match status" value="1"/>
</dbReference>
<keyword evidence="1" id="KW-0547">Nucleotide-binding</keyword>
<evidence type="ECO:0000256" key="1">
    <source>
        <dbReference type="ARBA" id="ARBA00022741"/>
    </source>
</evidence>
<keyword evidence="4" id="KW-1185">Reference proteome</keyword>
<gene>
    <name evidence="3" type="ORF">DFR86_03970</name>
</gene>
<organism evidence="3 4">
    <name type="scientific">Acidianus sulfidivorans JP7</name>
    <dbReference type="NCBI Taxonomy" id="619593"/>
    <lineage>
        <taxon>Archaea</taxon>
        <taxon>Thermoproteota</taxon>
        <taxon>Thermoprotei</taxon>
        <taxon>Sulfolobales</taxon>
        <taxon>Sulfolobaceae</taxon>
        <taxon>Acidianus</taxon>
    </lineage>
</organism>
<dbReference type="InterPro" id="IPR044304">
    <property type="entry name" value="NUBPL-like"/>
</dbReference>
<evidence type="ECO:0000256" key="2">
    <source>
        <dbReference type="ARBA" id="ARBA00022840"/>
    </source>
</evidence>
<dbReference type="Pfam" id="PF10609">
    <property type="entry name" value="ParA"/>
    <property type="match status" value="1"/>
</dbReference>
<dbReference type="Gene3D" id="3.40.50.300">
    <property type="entry name" value="P-loop containing nucleotide triphosphate hydrolases"/>
    <property type="match status" value="1"/>
</dbReference>
<proteinExistence type="predicted"/>
<dbReference type="AlphaFoldDB" id="A0A2U9IL96"/>
<dbReference type="Proteomes" id="UP000248410">
    <property type="component" value="Chromosome"/>
</dbReference>
<dbReference type="GO" id="GO:0051539">
    <property type="term" value="F:4 iron, 4 sulfur cluster binding"/>
    <property type="evidence" value="ECO:0007669"/>
    <property type="project" value="TreeGrafter"/>
</dbReference>
<evidence type="ECO:0000313" key="4">
    <source>
        <dbReference type="Proteomes" id="UP000248410"/>
    </source>
</evidence>
<keyword evidence="2 3" id="KW-0067">ATP-binding</keyword>
<dbReference type="KEGG" id="asul:DFR86_03970"/>
<dbReference type="InterPro" id="IPR027417">
    <property type="entry name" value="P-loop_NTPase"/>
</dbReference>
<reference evidence="3 4" key="1">
    <citation type="submission" date="2018-05" db="EMBL/GenBank/DDBJ databases">
        <title>Complete Genome Sequences of Extremely Thermoacidophilic, Metal-Mobilizing Type-Strain Members of the Archaeal Family Sulfolobaceae: Acidianus brierleyi DSM-1651T, Acidianus sulfidivorans DSM-18786T, Metallosphaera hakonensis DSM-7519T, and Metallosphaera prunae DSM-10039T.</title>
        <authorList>
            <person name="Counts J.A."/>
            <person name="Kelly R.M."/>
        </authorList>
    </citation>
    <scope>NUCLEOTIDE SEQUENCE [LARGE SCALE GENOMIC DNA]</scope>
    <source>
        <strain evidence="3 4">JP7</strain>
    </source>
</reference>
<name>A0A2U9IL96_9CREN</name>
<accession>A0A2U9IL96</accession>
<dbReference type="GO" id="GO:0016226">
    <property type="term" value="P:iron-sulfur cluster assembly"/>
    <property type="evidence" value="ECO:0007669"/>
    <property type="project" value="InterPro"/>
</dbReference>
<dbReference type="GO" id="GO:0005524">
    <property type="term" value="F:ATP binding"/>
    <property type="evidence" value="ECO:0007669"/>
    <property type="project" value="UniProtKB-KW"/>
</dbReference>
<dbReference type="EMBL" id="CP029288">
    <property type="protein sequence ID" value="AWR96796.1"/>
    <property type="molecule type" value="Genomic_DNA"/>
</dbReference>
<dbReference type="PANTHER" id="PTHR42961:SF2">
    <property type="entry name" value="IRON-SULFUR PROTEIN NUBPL"/>
    <property type="match status" value="1"/>
</dbReference>
<dbReference type="SUPFAM" id="SSF52540">
    <property type="entry name" value="P-loop containing nucleoside triphosphate hydrolases"/>
    <property type="match status" value="1"/>
</dbReference>
<protein>
    <submittedName>
        <fullName evidence="3">ATP-binding protein</fullName>
    </submittedName>
</protein>
<dbReference type="InterPro" id="IPR033756">
    <property type="entry name" value="YlxH/NBP35"/>
</dbReference>